<evidence type="ECO:0000313" key="2">
    <source>
        <dbReference type="EMBL" id="WED44047.1"/>
    </source>
</evidence>
<proteinExistence type="predicted"/>
<dbReference type="Gene3D" id="3.40.50.1110">
    <property type="entry name" value="SGNH hydrolase"/>
    <property type="match status" value="1"/>
</dbReference>
<evidence type="ECO:0000313" key="3">
    <source>
        <dbReference type="Proteomes" id="UP001222087"/>
    </source>
</evidence>
<evidence type="ECO:0000259" key="1">
    <source>
        <dbReference type="Pfam" id="PF13472"/>
    </source>
</evidence>
<dbReference type="Pfam" id="PF13472">
    <property type="entry name" value="Lipase_GDSL_2"/>
    <property type="match status" value="1"/>
</dbReference>
<reference evidence="2 3" key="1">
    <citation type="submission" date="2023-02" db="EMBL/GenBank/DDBJ databases">
        <title>Genome Sequence of L. cardiaca H63T.</title>
        <authorList>
            <person name="Lopez A.E."/>
            <person name="Cianciotto N.P."/>
        </authorList>
    </citation>
    <scope>NUCLEOTIDE SEQUENCE [LARGE SCALE GENOMIC DNA]</scope>
    <source>
        <strain evidence="2 3">H63</strain>
    </source>
</reference>
<dbReference type="InterPro" id="IPR051532">
    <property type="entry name" value="Ester_Hydrolysis_Enzymes"/>
</dbReference>
<accession>A0ABY8AY54</accession>
<organism evidence="2 3">
    <name type="scientific">Legionella cardiaca</name>
    <dbReference type="NCBI Taxonomy" id="1071983"/>
    <lineage>
        <taxon>Bacteria</taxon>
        <taxon>Pseudomonadati</taxon>
        <taxon>Pseudomonadota</taxon>
        <taxon>Gammaproteobacteria</taxon>
        <taxon>Legionellales</taxon>
        <taxon>Legionellaceae</taxon>
        <taxon>Legionella</taxon>
    </lineage>
</organism>
<dbReference type="SUPFAM" id="SSF52266">
    <property type="entry name" value="SGNH hydrolase"/>
    <property type="match status" value="1"/>
</dbReference>
<name>A0ABY8AY54_9GAMM</name>
<dbReference type="PANTHER" id="PTHR30383:SF24">
    <property type="entry name" value="THIOESTERASE 1_PROTEASE 1_LYSOPHOSPHOLIPASE L1"/>
    <property type="match status" value="1"/>
</dbReference>
<dbReference type="RefSeq" id="WP_275089863.1">
    <property type="nucleotide sequence ID" value="NZ_CP119078.1"/>
</dbReference>
<dbReference type="PANTHER" id="PTHR30383">
    <property type="entry name" value="THIOESTERASE 1/PROTEASE 1/LYSOPHOSPHOLIPASE L1"/>
    <property type="match status" value="1"/>
</dbReference>
<keyword evidence="3" id="KW-1185">Reference proteome</keyword>
<dbReference type="Proteomes" id="UP001222087">
    <property type="component" value="Chromosome"/>
</dbReference>
<dbReference type="InterPro" id="IPR013830">
    <property type="entry name" value="SGNH_hydro"/>
</dbReference>
<dbReference type="InterPro" id="IPR036514">
    <property type="entry name" value="SGNH_hydro_sf"/>
</dbReference>
<protein>
    <submittedName>
        <fullName evidence="2">Arylesterase</fullName>
    </submittedName>
</protein>
<sequence length="208" mass="23228">MKANILFLFLLIFIIAPLQAKTILILGDSLSAAYGIDVRDGWVNLLREKLKTQKYDYNIVNISTSGDTTKNGLSKLPQALKTYQPEIVVIQLGANDGLRGLPTTAMKLNLEQMIKESQKINAKVLLIATKLPPNYGPSYLKKFGEVYQELATQYHISLIPMFLEGVAGKSQFMQKDGLHPNQQAQAKILTNIWPILEPLLYKLNASNI</sequence>
<feature type="domain" description="SGNH hydrolase-type esterase" evidence="1">
    <location>
        <begin position="25"/>
        <end position="186"/>
    </location>
</feature>
<dbReference type="CDD" id="cd01822">
    <property type="entry name" value="Lysophospholipase_L1_like"/>
    <property type="match status" value="1"/>
</dbReference>
<gene>
    <name evidence="2" type="ORF">PXX05_04470</name>
</gene>
<dbReference type="EMBL" id="CP119078">
    <property type="protein sequence ID" value="WED44047.1"/>
    <property type="molecule type" value="Genomic_DNA"/>
</dbReference>